<dbReference type="AlphaFoldDB" id="A0A2P1PPS6"/>
<dbReference type="CDD" id="cd00383">
    <property type="entry name" value="trans_reg_C"/>
    <property type="match status" value="1"/>
</dbReference>
<dbReference type="GO" id="GO:0006355">
    <property type="term" value="P:regulation of DNA-templated transcription"/>
    <property type="evidence" value="ECO:0007669"/>
    <property type="project" value="InterPro"/>
</dbReference>
<dbReference type="Gene3D" id="1.10.10.10">
    <property type="entry name" value="Winged helix-like DNA-binding domain superfamily/Winged helix DNA-binding domain"/>
    <property type="match status" value="1"/>
</dbReference>
<dbReference type="InterPro" id="IPR016032">
    <property type="entry name" value="Sig_transdc_resp-reg_C-effctor"/>
</dbReference>
<dbReference type="OrthoDB" id="1971692at2"/>
<dbReference type="SUPFAM" id="SSF46894">
    <property type="entry name" value="C-terminal effector domain of the bipartite response regulators"/>
    <property type="match status" value="1"/>
</dbReference>
<dbReference type="InterPro" id="IPR011990">
    <property type="entry name" value="TPR-like_helical_dom_sf"/>
</dbReference>
<dbReference type="PROSITE" id="PS51755">
    <property type="entry name" value="OMPR_PHOB"/>
    <property type="match status" value="1"/>
</dbReference>
<sequence>MPWQTLPMISGKNAGSNSRLRRSSRASAVASTFTAVTYSKPIPQGRPRSFVVQRTDRIQTLSSRSRFRVGAVAVQPDCLTVVVEGSEIALEPRVMEVLVALAEHAGEVVSAEQLLVEVWRGTFYGDNPVHKAIAHLRRVFQDDVRSPRFIETIRKRGYRLVAEVRFPGDYRRAALQLGDWASSNPFVGLNSFDRDHASVFCGRSRATADLLAALRRQIETQQRLVLVVGASGCGKSSLLQAGVLPLMCQEGGFDGLEALSTAHCDLAGVDEAEAMLRLAHALCDWQLEERPVFLPDAPELAASLRDSPEAAPSLVDHAFRRVGSRKLAGLPFAHLLLLIDHAEALVVGGAESSDQRRLFMRAVLSLCDSPRVLVVVVIRSDFYPGFVEAFPEIAERKQGDGHVDVLSPRSGEIAQIIRTPAALAGLSFEEDPETRERLDDVLRDAAISQVDALPMLQHTLQILYERRSDAGMLRFDVFRDMGGLEGALTHQAEAAYTALSQATQASLPGLFSRMIVLQTDSDRVSARLIKLAELDLRARELAEALVHARLFVADLSDSESVLRVAHEALFRQWGRAREWTQENRRLLQAKARLQRAADRWLEEGRVFDHLLNSGRPLDDAQEAAKRLPTDLRSEDWAFLEASTAMDRRRRWLRRSAVLGLGLLTVVAFVSATLAVRARDDAERRREAAMQLSDFMLVDLADKLRPLGNLDLLGSISSRALAEIERQPESAMQVDDLINRSRALRTVGEVMHEQANLAEAEAAFTRAKAASLLAFSKAPDSQAAIEEYGIASFWLGNFHFRQFQLDQALEHWRAYLHTSELLVAKDPKNPNWQLELSYALNSLGGVIRDQGRVAEAMTYFKRSADIKSQVLALRPDDGGLRFDLADTLSWLASAQESEGQLTEAAAGFAEQIAMLTALTEQTPEALVWQRGLATAQLNSARVALARGQLAEAGTQIAASISRLNRLIEREPANRVWVRDLAIAEMQASELALQMGRLADRREHSLRAQVWIEQNERAGDPSIALRRLSALNRQVLAVTRPGSIDVEASNEAIADLERIASDAAGSMPETLALARALLGRGQALAGIQELEEAVANWQQVLKVLGPSVSGSRNPELLATWVSAHCLLGRTPDAAPQQAFLASIGFRMPTYLLNCSGGVERHTPEAIERGH</sequence>
<dbReference type="EMBL" id="CP027860">
    <property type="protein sequence ID" value="AVP96846.1"/>
    <property type="molecule type" value="Genomic_DNA"/>
</dbReference>
<dbReference type="Proteomes" id="UP000241074">
    <property type="component" value="Chromosome"/>
</dbReference>
<dbReference type="GO" id="GO:0000160">
    <property type="term" value="P:phosphorelay signal transduction system"/>
    <property type="evidence" value="ECO:0007669"/>
    <property type="project" value="InterPro"/>
</dbReference>
<gene>
    <name evidence="5" type="ORF">C7S18_06360</name>
</gene>
<dbReference type="Gene3D" id="1.25.40.10">
    <property type="entry name" value="Tetratricopeptide repeat domain"/>
    <property type="match status" value="2"/>
</dbReference>
<organism evidence="5 6">
    <name type="scientific">Ahniella affigens</name>
    <dbReference type="NCBI Taxonomy" id="2021234"/>
    <lineage>
        <taxon>Bacteria</taxon>
        <taxon>Pseudomonadati</taxon>
        <taxon>Pseudomonadota</taxon>
        <taxon>Gammaproteobacteria</taxon>
        <taxon>Lysobacterales</taxon>
        <taxon>Rhodanobacteraceae</taxon>
        <taxon>Ahniella</taxon>
    </lineage>
</organism>
<keyword evidence="1 2" id="KW-0238">DNA-binding</keyword>
<keyword evidence="3" id="KW-0175">Coiled coil</keyword>
<feature type="coiled-coil region" evidence="3">
    <location>
        <begin position="576"/>
        <end position="603"/>
    </location>
</feature>
<feature type="domain" description="OmpR/PhoB-type" evidence="4">
    <location>
        <begin position="64"/>
        <end position="162"/>
    </location>
</feature>
<name>A0A2P1PPS6_9GAMM</name>
<dbReference type="KEGG" id="xba:C7S18_06360"/>
<evidence type="ECO:0000256" key="3">
    <source>
        <dbReference type="SAM" id="Coils"/>
    </source>
</evidence>
<evidence type="ECO:0000313" key="5">
    <source>
        <dbReference type="EMBL" id="AVP96846.1"/>
    </source>
</evidence>
<evidence type="ECO:0000256" key="1">
    <source>
        <dbReference type="ARBA" id="ARBA00023125"/>
    </source>
</evidence>
<dbReference type="Pfam" id="PF00486">
    <property type="entry name" value="Trans_reg_C"/>
    <property type="match status" value="1"/>
</dbReference>
<feature type="DNA-binding region" description="OmpR/PhoB-type" evidence="2">
    <location>
        <begin position="64"/>
        <end position="162"/>
    </location>
</feature>
<proteinExistence type="predicted"/>
<dbReference type="Gene3D" id="3.40.50.300">
    <property type="entry name" value="P-loop containing nucleotide triphosphate hydrolases"/>
    <property type="match status" value="1"/>
</dbReference>
<dbReference type="SMART" id="SM00862">
    <property type="entry name" value="Trans_reg_C"/>
    <property type="match status" value="1"/>
</dbReference>
<dbReference type="InterPro" id="IPR001867">
    <property type="entry name" value="OmpR/PhoB-type_DNA-bd"/>
</dbReference>
<dbReference type="InterPro" id="IPR049052">
    <property type="entry name" value="nSTAND1"/>
</dbReference>
<evidence type="ECO:0000259" key="4">
    <source>
        <dbReference type="PROSITE" id="PS51755"/>
    </source>
</evidence>
<accession>A0A2P1PPS6</accession>
<evidence type="ECO:0000313" key="6">
    <source>
        <dbReference type="Proteomes" id="UP000241074"/>
    </source>
</evidence>
<dbReference type="SUPFAM" id="SSF48452">
    <property type="entry name" value="TPR-like"/>
    <property type="match status" value="1"/>
</dbReference>
<reference evidence="5 6" key="1">
    <citation type="submission" date="2018-03" db="EMBL/GenBank/DDBJ databases">
        <title>Ahniella affigens gen. nov., sp. nov., a gammaproteobacterium isolated from sandy soil near a stream.</title>
        <authorList>
            <person name="Ko Y."/>
            <person name="Kim J.-H."/>
        </authorList>
    </citation>
    <scope>NUCLEOTIDE SEQUENCE [LARGE SCALE GENOMIC DNA]</scope>
    <source>
        <strain evidence="5 6">D13</strain>
    </source>
</reference>
<dbReference type="PANTHER" id="PTHR47691:SF3">
    <property type="entry name" value="HTH-TYPE TRANSCRIPTIONAL REGULATOR RV0890C-RELATED"/>
    <property type="match status" value="1"/>
</dbReference>
<evidence type="ECO:0000256" key="2">
    <source>
        <dbReference type="PROSITE-ProRule" id="PRU01091"/>
    </source>
</evidence>
<keyword evidence="6" id="KW-1185">Reference proteome</keyword>
<dbReference type="InterPro" id="IPR027417">
    <property type="entry name" value="P-loop_NTPase"/>
</dbReference>
<dbReference type="PANTHER" id="PTHR47691">
    <property type="entry name" value="REGULATOR-RELATED"/>
    <property type="match status" value="1"/>
</dbReference>
<dbReference type="SUPFAM" id="SSF52540">
    <property type="entry name" value="P-loop containing nucleoside triphosphate hydrolases"/>
    <property type="match status" value="1"/>
</dbReference>
<dbReference type="GO" id="GO:0003677">
    <property type="term" value="F:DNA binding"/>
    <property type="evidence" value="ECO:0007669"/>
    <property type="project" value="UniProtKB-UniRule"/>
</dbReference>
<dbReference type="InterPro" id="IPR036388">
    <property type="entry name" value="WH-like_DNA-bd_sf"/>
</dbReference>
<protein>
    <submittedName>
        <fullName evidence="5">Transcriptional regulator</fullName>
    </submittedName>
</protein>
<reference evidence="5 6" key="2">
    <citation type="submission" date="2018-03" db="EMBL/GenBank/DDBJ databases">
        <authorList>
            <person name="Keele B.F."/>
        </authorList>
    </citation>
    <scope>NUCLEOTIDE SEQUENCE [LARGE SCALE GENOMIC DNA]</scope>
    <source>
        <strain evidence="5 6">D13</strain>
    </source>
</reference>
<dbReference type="Pfam" id="PF20703">
    <property type="entry name" value="nSTAND1"/>
    <property type="match status" value="1"/>
</dbReference>